<protein>
    <submittedName>
        <fullName evidence="4">DUF3536 domain-containing protein</fullName>
    </submittedName>
</protein>
<reference evidence="4" key="1">
    <citation type="journal article" date="2020" name="mSystems">
        <title>Genome- and Community-Level Interaction Insights into Carbon Utilization and Element Cycling Functions of Hydrothermarchaeota in Hydrothermal Sediment.</title>
        <authorList>
            <person name="Zhou Z."/>
            <person name="Liu Y."/>
            <person name="Xu W."/>
            <person name="Pan J."/>
            <person name="Luo Z.H."/>
            <person name="Li M."/>
        </authorList>
    </citation>
    <scope>NUCLEOTIDE SEQUENCE [LARGE SCALE GENOMIC DNA]</scope>
    <source>
        <strain evidence="4">SpSt-855</strain>
    </source>
</reference>
<dbReference type="Gene3D" id="3.20.110.20">
    <property type="match status" value="1"/>
</dbReference>
<dbReference type="PANTHER" id="PTHR36306">
    <property type="entry name" value="ALPHA-AMYLASE-RELATED-RELATED"/>
    <property type="match status" value="1"/>
</dbReference>
<evidence type="ECO:0000256" key="1">
    <source>
        <dbReference type="ARBA" id="ARBA00006821"/>
    </source>
</evidence>
<dbReference type="Pfam" id="PF12055">
    <property type="entry name" value="DUF3536"/>
    <property type="match status" value="1"/>
</dbReference>
<comment type="caution">
    <text evidence="4">The sequence shown here is derived from an EMBL/GenBank/DDBJ whole genome shotgun (WGS) entry which is preliminary data.</text>
</comment>
<dbReference type="EMBL" id="DTKL01000015">
    <property type="protein sequence ID" value="HGY93518.1"/>
    <property type="molecule type" value="Genomic_DNA"/>
</dbReference>
<keyword evidence="2" id="KW-0119">Carbohydrate metabolism</keyword>
<dbReference type="InterPro" id="IPR021923">
    <property type="entry name" value="DUF3536"/>
</dbReference>
<dbReference type="GO" id="GO:0003824">
    <property type="term" value="F:catalytic activity"/>
    <property type="evidence" value="ECO:0007669"/>
    <property type="project" value="InterPro"/>
</dbReference>
<evidence type="ECO:0000313" key="4">
    <source>
        <dbReference type="EMBL" id="HGY93518.1"/>
    </source>
</evidence>
<evidence type="ECO:0000256" key="2">
    <source>
        <dbReference type="ARBA" id="ARBA00023277"/>
    </source>
</evidence>
<dbReference type="SUPFAM" id="SSF88713">
    <property type="entry name" value="Glycoside hydrolase/deacetylase"/>
    <property type="match status" value="1"/>
</dbReference>
<organism evidence="4">
    <name type="scientific">Acidobacterium capsulatum</name>
    <dbReference type="NCBI Taxonomy" id="33075"/>
    <lineage>
        <taxon>Bacteria</taxon>
        <taxon>Pseudomonadati</taxon>
        <taxon>Acidobacteriota</taxon>
        <taxon>Terriglobia</taxon>
        <taxon>Terriglobales</taxon>
        <taxon>Acidobacteriaceae</taxon>
        <taxon>Acidobacterium</taxon>
    </lineage>
</organism>
<evidence type="ECO:0000259" key="3">
    <source>
        <dbReference type="Pfam" id="PF03065"/>
    </source>
</evidence>
<dbReference type="InterPro" id="IPR011330">
    <property type="entry name" value="Glyco_hydro/deAcase_b/a-brl"/>
</dbReference>
<name>A0A7V4XQX5_9BACT</name>
<dbReference type="AlphaFoldDB" id="A0A7V4XQX5"/>
<dbReference type="GO" id="GO:0005975">
    <property type="term" value="P:carbohydrate metabolic process"/>
    <property type="evidence" value="ECO:0007669"/>
    <property type="project" value="InterPro"/>
</dbReference>
<comment type="similarity">
    <text evidence="1">Belongs to the glycosyl hydrolase 57 family.</text>
</comment>
<dbReference type="CDD" id="cd10797">
    <property type="entry name" value="GH57N_APU_like_1"/>
    <property type="match status" value="1"/>
</dbReference>
<dbReference type="Pfam" id="PF03065">
    <property type="entry name" value="Glyco_hydro_57"/>
    <property type="match status" value="1"/>
</dbReference>
<dbReference type="InterPro" id="IPR004300">
    <property type="entry name" value="Glyco_hydro_57_N"/>
</dbReference>
<dbReference type="PANTHER" id="PTHR36306:SF3">
    <property type="entry name" value="GLYCOSIDE HYDROLASE FAMILY 57"/>
    <property type="match status" value="1"/>
</dbReference>
<dbReference type="InterPro" id="IPR052046">
    <property type="entry name" value="GH57_Enzymes"/>
</dbReference>
<sequence length="841" mass="94650">MSSPDRYICIHGHFYQPPRENPWLEKVEIQPSAAPYHDWNDRITAECYAPNGAARIVNPENEIIRIMNNYSRISFNFGPTLLSWLQSEAPRVYRAILEADHASQKRFSGHGSAMAQAYNHMILPLANRRDKITQIQWGIADFQSRFGRAPEGMWLPEIAVDTESLDLMAEQGIKFVVLAPNQCKRVRPIANEEQTAVADTGWKDTPHDSVLTTRAYKVKLPGGRSIAAFFYNGACSRAIAFEGLLNKGEIFYDRLMDAFDAKSEDPQLVHVATDGESYGHHHRYGDMALAWMLEHVEQTGQAKLTNYGEFLEKFPPQWEAMIEENTSWSCAHGVERWRSNCGCNTHPGWSQQWRAPLREALDWLRDSVAAYAQRASLSMGFDLDRARNSYIRVILDRNHEAAGDSSTAATDFIAEFVPQARTPELRQAALKLMEMERHAQLMYTSCGWFFDEISGIETVQIIAYASRVLQLAADLFGPNAAELEDEFIQKLAAAQSNLPAEANGGQVYRKYILPMKVGLEQVAAHYAISSIFTSYPDDASIFCYLVRREAYEMYSSGRARLIIGRGFVTSKVTEESEMVVFTVLHLGDHNLTAAVKRWNTALEPSYAPLCDALQAAMTRADIAEVIRVVDRQFAEASAGGEVQPAHTYSLTSLFQDEQRRILGLILTSTLSEVEASIAAIYETQASLLHFLSQSQLPKPQALLLAANFAVNAGLRHALESEPIDALQLRALLEVAEADKIELDRQELSYLAGTRMKQGMMAVLNNMGNTEHLENALALARILALFPFETRIWHAQNIWNEALQLTRIRKQPADWMKQFMELGQQLHICAECLWSDETSTTL</sequence>
<gene>
    <name evidence="4" type="ORF">ENW50_02340</name>
</gene>
<accession>A0A7V4XQX5</accession>
<proteinExistence type="inferred from homology"/>
<feature type="domain" description="Glycoside hydrolase family 57 N-terminal" evidence="3">
    <location>
        <begin position="73"/>
        <end position="317"/>
    </location>
</feature>